<dbReference type="SUPFAM" id="SSF53474">
    <property type="entry name" value="alpha/beta-Hydrolases"/>
    <property type="match status" value="1"/>
</dbReference>
<accession>A0A099FFS6</accession>
<dbReference type="InterPro" id="IPR000073">
    <property type="entry name" value="AB_hydrolase_1"/>
</dbReference>
<dbReference type="Pfam" id="PF12697">
    <property type="entry name" value="Abhydrolase_6"/>
    <property type="match status" value="1"/>
</dbReference>
<name>A0A099FFS6_9RHOB</name>
<evidence type="ECO:0000313" key="3">
    <source>
        <dbReference type="Proteomes" id="UP000029917"/>
    </source>
</evidence>
<dbReference type="PANTHER" id="PTHR43798">
    <property type="entry name" value="MONOACYLGLYCEROL LIPASE"/>
    <property type="match status" value="1"/>
</dbReference>
<comment type="caution">
    <text evidence="2">The sequence shown here is derived from an EMBL/GenBank/DDBJ whole genome shotgun (WGS) entry which is preliminary data.</text>
</comment>
<sequence>MFRRHFPGDRRRPALALHCMMGSGAGWGPIAEGLGGRVDLHALDLPGHGRSPRLAAIAPGEIMATTLTAARAEAERLAAGSADHRVDLLGHSFGAVAALALAVVDPARVRSLTLIEPVMFAALPAPARDPDGLLAALERFEAAGDRAGATAAFLRYWDGPDLNAVPPLTRDQLIAQMAAVRDTMPDIYHDRAGILAPGGLERLSAAVMFITGASSPPVIAEIAAALAARLPDVGRATVPGAGHMAPLTRPATVAELIAVNLDRA</sequence>
<reference evidence="2 3" key="2">
    <citation type="submission" date="2014-10" db="EMBL/GenBank/DDBJ databases">
        <title>Paracoccus sanguinis sp. nov., isolated from clinical specimens of New York State patients.</title>
        <authorList>
            <person name="Mingle L.A."/>
            <person name="Cole J.A."/>
            <person name="Lapierre P."/>
            <person name="Musser K.A."/>
        </authorList>
    </citation>
    <scope>NUCLEOTIDE SEQUENCE [LARGE SCALE GENOMIC DNA]</scope>
    <source>
        <strain evidence="2 3">HAMBI 3106</strain>
    </source>
</reference>
<dbReference type="InterPro" id="IPR050266">
    <property type="entry name" value="AB_hydrolase_sf"/>
</dbReference>
<feature type="domain" description="AB hydrolase-1" evidence="1">
    <location>
        <begin position="17"/>
        <end position="255"/>
    </location>
</feature>
<protein>
    <recommendedName>
        <fullName evidence="1">AB hydrolase-1 domain-containing protein</fullName>
    </recommendedName>
</protein>
<evidence type="ECO:0000259" key="1">
    <source>
        <dbReference type="Pfam" id="PF12697"/>
    </source>
</evidence>
<dbReference type="InterPro" id="IPR029058">
    <property type="entry name" value="AB_hydrolase_fold"/>
</dbReference>
<dbReference type="AlphaFoldDB" id="A0A099FFS6"/>
<keyword evidence="3" id="KW-1185">Reference proteome</keyword>
<dbReference type="EMBL" id="JRKS01000001">
    <property type="protein sequence ID" value="KGJ09600.1"/>
    <property type="molecule type" value="Genomic_DNA"/>
</dbReference>
<dbReference type="GO" id="GO:0047372">
    <property type="term" value="F:monoacylglycerol lipase activity"/>
    <property type="evidence" value="ECO:0007669"/>
    <property type="project" value="TreeGrafter"/>
</dbReference>
<dbReference type="PANTHER" id="PTHR43798:SF5">
    <property type="entry name" value="MONOACYLGLYCEROL LIPASE ABHD6"/>
    <property type="match status" value="1"/>
</dbReference>
<reference evidence="2 3" key="1">
    <citation type="submission" date="2014-09" db="EMBL/GenBank/DDBJ databases">
        <authorList>
            <person name="McGinnis J.M."/>
            <person name="Wolfgang W.J."/>
        </authorList>
    </citation>
    <scope>NUCLEOTIDE SEQUENCE [LARGE SCALE GENOMIC DNA]</scope>
    <source>
        <strain evidence="2 3">HAMBI 3106</strain>
    </source>
</reference>
<evidence type="ECO:0000313" key="2">
    <source>
        <dbReference type="EMBL" id="KGJ09600.1"/>
    </source>
</evidence>
<dbReference type="GO" id="GO:0046464">
    <property type="term" value="P:acylglycerol catabolic process"/>
    <property type="evidence" value="ECO:0007669"/>
    <property type="project" value="TreeGrafter"/>
</dbReference>
<gene>
    <name evidence="2" type="ORF">IC63_00110</name>
</gene>
<proteinExistence type="predicted"/>
<dbReference type="GO" id="GO:0016020">
    <property type="term" value="C:membrane"/>
    <property type="evidence" value="ECO:0007669"/>
    <property type="project" value="TreeGrafter"/>
</dbReference>
<dbReference type="Proteomes" id="UP000029917">
    <property type="component" value="Unassembled WGS sequence"/>
</dbReference>
<dbReference type="Gene3D" id="3.40.50.1820">
    <property type="entry name" value="alpha/beta hydrolase"/>
    <property type="match status" value="1"/>
</dbReference>
<organism evidence="2 3">
    <name type="scientific">Paracoccus sphaerophysae</name>
    <dbReference type="NCBI Taxonomy" id="690417"/>
    <lineage>
        <taxon>Bacteria</taxon>
        <taxon>Pseudomonadati</taxon>
        <taxon>Pseudomonadota</taxon>
        <taxon>Alphaproteobacteria</taxon>
        <taxon>Rhodobacterales</taxon>
        <taxon>Paracoccaceae</taxon>
        <taxon>Paracoccus</taxon>
    </lineage>
</organism>
<dbReference type="STRING" id="690417.IC63_00110"/>